<dbReference type="GO" id="GO:0016491">
    <property type="term" value="F:oxidoreductase activity"/>
    <property type="evidence" value="ECO:0007669"/>
    <property type="project" value="UniProtKB-KW"/>
</dbReference>
<comment type="similarity">
    <text evidence="1">Belongs to the short-chain dehydrogenases/reductases (SDR) family.</text>
</comment>
<gene>
    <name evidence="5" type="ORF">AB675_7395</name>
</gene>
<dbReference type="VEuPathDB" id="FungiDB:AB675_7395"/>
<dbReference type="FunFam" id="3.40.50.720:FF:000084">
    <property type="entry name" value="Short-chain dehydrogenase reductase"/>
    <property type="match status" value="1"/>
</dbReference>
<comment type="caution">
    <text evidence="5">The sequence shown here is derived from an EMBL/GenBank/DDBJ whole genome shotgun (WGS) entry which is preliminary data.</text>
</comment>
<dbReference type="Proteomes" id="UP000038010">
    <property type="component" value="Unassembled WGS sequence"/>
</dbReference>
<dbReference type="Gene3D" id="3.40.50.720">
    <property type="entry name" value="NAD(P)-binding Rossmann-like Domain"/>
    <property type="match status" value="1"/>
</dbReference>
<feature type="domain" description="Ketoreductase" evidence="4">
    <location>
        <begin position="29"/>
        <end position="207"/>
    </location>
</feature>
<proteinExistence type="inferred from homology"/>
<dbReference type="PANTHER" id="PTHR43639">
    <property type="entry name" value="OXIDOREDUCTASE, SHORT-CHAIN DEHYDROGENASE/REDUCTASE FAMILY (AFU_ORTHOLOGUE AFUA_5G02870)"/>
    <property type="match status" value="1"/>
</dbReference>
<dbReference type="SMART" id="SM00822">
    <property type="entry name" value="PKS_KR"/>
    <property type="match status" value="1"/>
</dbReference>
<keyword evidence="6" id="KW-1185">Reference proteome</keyword>
<dbReference type="SUPFAM" id="SSF51735">
    <property type="entry name" value="NAD(P)-binding Rossmann-fold domains"/>
    <property type="match status" value="1"/>
</dbReference>
<reference evidence="5 6" key="1">
    <citation type="submission" date="2015-06" db="EMBL/GenBank/DDBJ databases">
        <title>Draft genome of the ant-associated black yeast Phialophora attae CBS 131958.</title>
        <authorList>
            <person name="Moreno L.F."/>
            <person name="Stielow B.J."/>
            <person name="de Hoog S."/>
            <person name="Vicente V.A."/>
            <person name="Weiss V.A."/>
            <person name="de Vries M."/>
            <person name="Cruz L.M."/>
            <person name="Souza E.M."/>
        </authorList>
    </citation>
    <scope>NUCLEOTIDE SEQUENCE [LARGE SCALE GENOMIC DNA]</scope>
    <source>
        <strain evidence="5 6">CBS 131958</strain>
    </source>
</reference>
<dbReference type="InterPro" id="IPR002347">
    <property type="entry name" value="SDR_fam"/>
</dbReference>
<protein>
    <submittedName>
        <fullName evidence="5">Pyridoxal 4-dehydrogenase</fullName>
    </submittedName>
</protein>
<evidence type="ECO:0000256" key="2">
    <source>
        <dbReference type="ARBA" id="ARBA00022857"/>
    </source>
</evidence>
<keyword evidence="3" id="KW-0560">Oxidoreductase</keyword>
<dbReference type="EMBL" id="LFJN01000057">
    <property type="protein sequence ID" value="KPI34555.1"/>
    <property type="molecule type" value="Genomic_DNA"/>
</dbReference>
<dbReference type="AlphaFoldDB" id="A0A0N1GX28"/>
<dbReference type="GeneID" id="28739640"/>
<dbReference type="PRINTS" id="PR00081">
    <property type="entry name" value="GDHRDH"/>
</dbReference>
<dbReference type="OrthoDB" id="47007at2759"/>
<dbReference type="PRINTS" id="PR00080">
    <property type="entry name" value="SDRFAMILY"/>
</dbReference>
<evidence type="ECO:0000256" key="1">
    <source>
        <dbReference type="ARBA" id="ARBA00006484"/>
    </source>
</evidence>
<dbReference type="InterPro" id="IPR057326">
    <property type="entry name" value="KR_dom"/>
</dbReference>
<dbReference type="PANTHER" id="PTHR43639:SF1">
    <property type="entry name" value="SHORT-CHAIN DEHYDROGENASE_REDUCTASE FAMILY PROTEIN"/>
    <property type="match status" value="1"/>
</dbReference>
<keyword evidence="2" id="KW-0521">NADP</keyword>
<dbReference type="STRING" id="1664694.A0A0N1GX28"/>
<evidence type="ECO:0000313" key="6">
    <source>
        <dbReference type="Proteomes" id="UP000038010"/>
    </source>
</evidence>
<evidence type="ECO:0000259" key="4">
    <source>
        <dbReference type="SMART" id="SM00822"/>
    </source>
</evidence>
<evidence type="ECO:0000313" key="5">
    <source>
        <dbReference type="EMBL" id="KPI34555.1"/>
    </source>
</evidence>
<dbReference type="RefSeq" id="XP_017994518.1">
    <property type="nucleotide sequence ID" value="XM_018147760.1"/>
</dbReference>
<dbReference type="CDD" id="cd05233">
    <property type="entry name" value="SDR_c"/>
    <property type="match status" value="1"/>
</dbReference>
<name>A0A0N1GX28_9EURO</name>
<dbReference type="Pfam" id="PF13561">
    <property type="entry name" value="adh_short_C2"/>
    <property type="match status" value="1"/>
</dbReference>
<organism evidence="5 6">
    <name type="scientific">Cyphellophora attinorum</name>
    <dbReference type="NCBI Taxonomy" id="1664694"/>
    <lineage>
        <taxon>Eukaryota</taxon>
        <taxon>Fungi</taxon>
        <taxon>Dikarya</taxon>
        <taxon>Ascomycota</taxon>
        <taxon>Pezizomycotina</taxon>
        <taxon>Eurotiomycetes</taxon>
        <taxon>Chaetothyriomycetidae</taxon>
        <taxon>Chaetothyriales</taxon>
        <taxon>Cyphellophoraceae</taxon>
        <taxon>Cyphellophora</taxon>
    </lineage>
</organism>
<evidence type="ECO:0000256" key="3">
    <source>
        <dbReference type="ARBA" id="ARBA00023002"/>
    </source>
</evidence>
<sequence length="271" mass="28697">MADDGLPPRIQPGANIPAIKTYPDKFADHVVLVTGAAQGIGKTTATLFAEQGATVILVDIDGVKLKTLADELNSRGLKSAHHAADMTDELAVHALVKDVVNFHNKVDVLVHLAGIYPFIPIADVSFGDYTRIMDVNMASTFHLTKAVLPHMQRAGYGRIINTSTAAIFSPSAGMSIYTAAKSAVTGFTRAIATEAGPGVTVNAVCPAMIFNESTWSNAGSRAVFNSILDRQFVKRVGLPSDVAHMVSFIASPESEWITGQLFNVTGGAVMT</sequence>
<accession>A0A0N1GX28</accession>
<dbReference type="InterPro" id="IPR036291">
    <property type="entry name" value="NAD(P)-bd_dom_sf"/>
</dbReference>